<dbReference type="InterPro" id="IPR036691">
    <property type="entry name" value="Endo/exonu/phosph_ase_sf"/>
</dbReference>
<proteinExistence type="predicted"/>
<organism evidence="1 2">
    <name type="scientific">Tessaracoccus flavus</name>
    <dbReference type="NCBI Taxonomy" id="1610493"/>
    <lineage>
        <taxon>Bacteria</taxon>
        <taxon>Bacillati</taxon>
        <taxon>Actinomycetota</taxon>
        <taxon>Actinomycetes</taxon>
        <taxon>Propionibacteriales</taxon>
        <taxon>Propionibacteriaceae</taxon>
        <taxon>Tessaracoccus</taxon>
    </lineage>
</organism>
<dbReference type="KEGG" id="tfl:RPIT_13975"/>
<dbReference type="InterPro" id="IPR005135">
    <property type="entry name" value="Endo/exonuclease/phosphatase"/>
</dbReference>
<dbReference type="STRING" id="1610493.RPIT_13975"/>
<dbReference type="AlphaFoldDB" id="A0A1Q2CI70"/>
<name>A0A1Q2CI70_9ACTN</name>
<keyword evidence="2" id="KW-1185">Reference proteome</keyword>
<dbReference type="Gene3D" id="3.60.10.10">
    <property type="entry name" value="Endonuclease/exonuclease/phosphatase"/>
    <property type="match status" value="1"/>
</dbReference>
<reference evidence="1 2" key="1">
    <citation type="journal article" date="2016" name="Int. J. Syst. Evol. Microbiol.">
        <title>Tessaracoccus flavus sp. nov., isolated from the drainage system of a lindane-producing factory.</title>
        <authorList>
            <person name="Kumari R."/>
            <person name="Singh P."/>
            <person name="Schumann P."/>
            <person name="Lal R."/>
        </authorList>
    </citation>
    <scope>NUCLEOTIDE SEQUENCE [LARGE SCALE GENOMIC DNA]</scope>
    <source>
        <strain evidence="1 2">RP1T</strain>
    </source>
</reference>
<dbReference type="Proteomes" id="UP000188324">
    <property type="component" value="Chromosome"/>
</dbReference>
<evidence type="ECO:0000313" key="2">
    <source>
        <dbReference type="Proteomes" id="UP000188324"/>
    </source>
</evidence>
<sequence length="312" mass="33374">MRGSVQLIAWLLLLAAGALAVLHLLPRSQLLSKTVVVAASLIPYGLPLAIIGLLLLAVTGSRPLALVLAGAVLLAHILIARPYWPARAPTPPEEPITVMTMNMRCNSPGAEDLARLLRESAPDVAVINGLDPRSRDDIIGELAERYPTAEFVPLPTYPVCGTVLLTHLPFDGWVAGQRHPTALLRAPGFEFALVAVDFPTPTHGLGPWLDAFDGLIEDMPSHTGRSVVAIGDFNAVPEHEPMRRLRKETALRNAVLESGLGWLPTFPDDRAYPPLVALDHALVTPDLVASSAWTASVPGQAHRALLLTVGPT</sequence>
<dbReference type="SUPFAM" id="SSF56219">
    <property type="entry name" value="DNase I-like"/>
    <property type="match status" value="1"/>
</dbReference>
<gene>
    <name evidence="1" type="ORF">RPIT_13975</name>
</gene>
<dbReference type="GO" id="GO:0003824">
    <property type="term" value="F:catalytic activity"/>
    <property type="evidence" value="ECO:0007669"/>
    <property type="project" value="InterPro"/>
</dbReference>
<protein>
    <submittedName>
        <fullName evidence="1">Uncharacterized protein</fullName>
    </submittedName>
</protein>
<dbReference type="EMBL" id="CP019605">
    <property type="protein sequence ID" value="AQP45773.1"/>
    <property type="molecule type" value="Genomic_DNA"/>
</dbReference>
<accession>A0A1Q2CI70</accession>
<evidence type="ECO:0000313" key="1">
    <source>
        <dbReference type="EMBL" id="AQP45773.1"/>
    </source>
</evidence>
<dbReference type="RefSeq" id="WP_162274582.1">
    <property type="nucleotide sequence ID" value="NZ_CP019605.1"/>
</dbReference>
<dbReference type="Pfam" id="PF03372">
    <property type="entry name" value="Exo_endo_phos"/>
    <property type="match status" value="1"/>
</dbReference>